<name>K1Y5B9_MARBU</name>
<feature type="region of interest" description="Disordered" evidence="1">
    <location>
        <begin position="196"/>
        <end position="252"/>
    </location>
</feature>
<evidence type="ECO:0000256" key="1">
    <source>
        <dbReference type="SAM" id="MobiDB-lite"/>
    </source>
</evidence>
<organism evidence="2 3">
    <name type="scientific">Marssonina brunnea f. sp. multigermtubi (strain MB_m1)</name>
    <name type="common">Marssonina leaf spot fungus</name>
    <dbReference type="NCBI Taxonomy" id="1072389"/>
    <lineage>
        <taxon>Eukaryota</taxon>
        <taxon>Fungi</taxon>
        <taxon>Dikarya</taxon>
        <taxon>Ascomycota</taxon>
        <taxon>Pezizomycotina</taxon>
        <taxon>Leotiomycetes</taxon>
        <taxon>Helotiales</taxon>
        <taxon>Drepanopezizaceae</taxon>
        <taxon>Drepanopeziza</taxon>
    </lineage>
</organism>
<sequence>MDAAAAAVSWMTVTESFPPPPLSLFTAGTGRAVYSYSLLLHCPRSRSPFHPIPCHSTFLLSGSKSEVAEQFSQHPHPYPRPPPFRLKGKAKQGKARQARQGKSRQIKATRSKADAAELKLALNSLVHLGVGFPSAASSTTKEIRRTDELSKRWPIAPASVVCAPPGKVLPVPRCPRPAGQHPASSIQYPVSASSALASAPVDKRKHPSSLPLAAPRPRLHPRPAHQIPSPPPSFPLLPPTPNFQPPTSNPPDSTRLQYPLLPFGSDVVLRTALAAYESSIRRLHQSINHQSINPIQSVKSFIQSTCSALILLPCSRCVVAYSRIYLPLTLALAFA</sequence>
<accession>K1Y5B9</accession>
<feature type="compositionally biased region" description="Basic residues" evidence="1">
    <location>
        <begin position="86"/>
        <end position="110"/>
    </location>
</feature>
<dbReference type="KEGG" id="mbe:MBM_01056"/>
<evidence type="ECO:0000313" key="3">
    <source>
        <dbReference type="Proteomes" id="UP000006753"/>
    </source>
</evidence>
<dbReference type="Proteomes" id="UP000006753">
    <property type="component" value="Unassembled WGS sequence"/>
</dbReference>
<gene>
    <name evidence="2" type="ORF">MBM_01056</name>
</gene>
<keyword evidence="3" id="KW-1185">Reference proteome</keyword>
<proteinExistence type="predicted"/>
<evidence type="ECO:0000313" key="2">
    <source>
        <dbReference type="EMBL" id="EKD20374.1"/>
    </source>
</evidence>
<feature type="region of interest" description="Disordered" evidence="1">
    <location>
        <begin position="69"/>
        <end position="110"/>
    </location>
</feature>
<dbReference type="HOGENOM" id="CLU_829178_0_0_1"/>
<feature type="compositionally biased region" description="Pro residues" evidence="1">
    <location>
        <begin position="228"/>
        <end position="249"/>
    </location>
</feature>
<dbReference type="InParanoid" id="K1Y5B9"/>
<dbReference type="AlphaFoldDB" id="K1Y5B9"/>
<dbReference type="EMBL" id="JH921429">
    <property type="protein sequence ID" value="EKD20374.1"/>
    <property type="molecule type" value="Genomic_DNA"/>
</dbReference>
<reference evidence="2 3" key="1">
    <citation type="journal article" date="2012" name="BMC Genomics">
        <title>Sequencing the genome of Marssonina brunnea reveals fungus-poplar co-evolution.</title>
        <authorList>
            <person name="Zhu S."/>
            <person name="Cao Y.-Z."/>
            <person name="Jiang C."/>
            <person name="Tan B.-Y."/>
            <person name="Wang Z."/>
            <person name="Feng S."/>
            <person name="Zhang L."/>
            <person name="Su X.-H."/>
            <person name="Brejova B."/>
            <person name="Vinar T."/>
            <person name="Xu M."/>
            <person name="Wang M.-X."/>
            <person name="Zhang S.-G."/>
            <person name="Huang M.-R."/>
            <person name="Wu R."/>
            <person name="Zhou Y."/>
        </authorList>
    </citation>
    <scope>NUCLEOTIDE SEQUENCE [LARGE SCALE GENOMIC DNA]</scope>
    <source>
        <strain evidence="2 3">MB_m1</strain>
    </source>
</reference>
<protein>
    <submittedName>
        <fullName evidence="2">Uncharacterized protein</fullName>
    </submittedName>
</protein>